<keyword evidence="4" id="KW-1185">Reference proteome</keyword>
<protein>
    <recommendedName>
        <fullName evidence="2">DUF7905 domain-containing protein</fullName>
    </recommendedName>
</protein>
<reference evidence="3" key="1">
    <citation type="submission" date="2015-10" db="EMBL/GenBank/DDBJ databases">
        <authorList>
            <person name="Regsiter A."/>
            <person name="william w."/>
        </authorList>
    </citation>
    <scope>NUCLEOTIDE SEQUENCE</scope>
    <source>
        <strain evidence="3">Montdore</strain>
    </source>
</reference>
<accession>A0A292Q164</accession>
<evidence type="ECO:0000259" key="2">
    <source>
        <dbReference type="Pfam" id="PF25482"/>
    </source>
</evidence>
<feature type="domain" description="DUF7905" evidence="2">
    <location>
        <begin position="469"/>
        <end position="849"/>
    </location>
</feature>
<dbReference type="InterPro" id="IPR057227">
    <property type="entry name" value="DUF7905"/>
</dbReference>
<dbReference type="AlphaFoldDB" id="A0A292Q164"/>
<evidence type="ECO:0000313" key="4">
    <source>
        <dbReference type="Proteomes" id="UP001412239"/>
    </source>
</evidence>
<organism evidence="3 4">
    <name type="scientific">Tuber aestivum</name>
    <name type="common">summer truffle</name>
    <dbReference type="NCBI Taxonomy" id="59557"/>
    <lineage>
        <taxon>Eukaryota</taxon>
        <taxon>Fungi</taxon>
        <taxon>Dikarya</taxon>
        <taxon>Ascomycota</taxon>
        <taxon>Pezizomycotina</taxon>
        <taxon>Pezizomycetes</taxon>
        <taxon>Pezizales</taxon>
        <taxon>Tuberaceae</taxon>
        <taxon>Tuber</taxon>
    </lineage>
</organism>
<feature type="region of interest" description="Disordered" evidence="1">
    <location>
        <begin position="1"/>
        <end position="124"/>
    </location>
</feature>
<dbReference type="Pfam" id="PF25482">
    <property type="entry name" value="DUF7905"/>
    <property type="match status" value="1"/>
</dbReference>
<sequence length="918" mass="103731">MDYELLNAQGWDDDDTPPPREPLRAPRATKKRGAKSKPQAPQPTPELVSLPAATSSHSPHPVNYEIQATDSSNRLVSNRTSGKPQKNHPPQDSKYYTDPQNTSGLGAKYKGQNLQPGPSSLGERPLAIKNPRSHNRGYYRGDVPAVIGHSMFGIPALSNVFQDQNGVGEGRGPGPAEFIAGLDGFVRDSTNDKRARDGVPADGAALKHLPYYYMSLPIRRPTQFDESFFGLRNNHLAYIAIKTNTHLSVPESSDDPRIGIWGTKEQVEAAKHDLNALMQHIMHELETEIRRAGGNWEKIKAAPSERMQKWLDRQAHDAMLRKKYRRQPPADKPLPYNGVFVWPIGEIDPQQPLGASFEALDDLRYENRVYITLSRAEGIFHVAGEDEALVSAALERMFGVFCEVAGRNRKPNRKLLVHPPSSSPRGATVKLIMEHGFKDRQVTIKRKTDIWPMVRLSAIPPRAEWLEMWKTKRAKIERANYVYLKKVVQQGLSDLLYYRGHSTMKVHFGSMMLFSYRAPVCEEFELLEFCEMAKNPQAAGELIRHIGGENVAKELIHECFVRHDLFQPTNTSNFMFGDNAYDTTITNSASTSLRPHETNMEPVYHATLICRTHDDKKCTNDLRLEVKFEKIPGVHPIGVANSAGNLYKVGTRTWIQLAPGSGGPIRAGDHSTRQKGPFDIKVMDLENDLAWQFQLLTHSLTRDTDIYPIFSEFVRKIRIEEIPDVLDPVGPPVGGAPDRRRLVPRVSYVNLPGMTVEALTLKTKHQFWIKGTTYQFDITKYEYFDTDEIRSAYPDGVQNSWNGLRTIPDTRWGASFSNSEWVTTMAHQRALGVGYCGPWNPEINSFFKSSKVGGFYHPDFTRTGAFHTDPWKGDGFKECITRIHELVRFIADIRTKVEKKEAERIAKTNFAGCEEFDD</sequence>
<dbReference type="SUPFAM" id="SSF54791">
    <property type="entry name" value="Eukaryotic type KH-domain (KH-domain type I)"/>
    <property type="match status" value="1"/>
</dbReference>
<evidence type="ECO:0000313" key="3">
    <source>
        <dbReference type="EMBL" id="CUS12695.1"/>
    </source>
</evidence>
<name>A0A292Q164_9PEZI</name>
<proteinExistence type="predicted"/>
<dbReference type="EMBL" id="LN890986">
    <property type="protein sequence ID" value="CUS12695.1"/>
    <property type="molecule type" value="Genomic_DNA"/>
</dbReference>
<feature type="compositionally biased region" description="Polar residues" evidence="1">
    <location>
        <begin position="66"/>
        <end position="90"/>
    </location>
</feature>
<dbReference type="Proteomes" id="UP001412239">
    <property type="component" value="Unassembled WGS sequence"/>
</dbReference>
<dbReference type="InterPro" id="IPR036612">
    <property type="entry name" value="KH_dom_type_1_sf"/>
</dbReference>
<gene>
    <name evidence="3" type="ORF">GSTUAT00003188001</name>
</gene>
<evidence type="ECO:0000256" key="1">
    <source>
        <dbReference type="SAM" id="MobiDB-lite"/>
    </source>
</evidence>
<dbReference type="GO" id="GO:0003723">
    <property type="term" value="F:RNA binding"/>
    <property type="evidence" value="ECO:0007669"/>
    <property type="project" value="InterPro"/>
</dbReference>